<reference evidence="3 4" key="1">
    <citation type="submission" date="2017-09" db="EMBL/GenBank/DDBJ databases">
        <title>Comparative genomics of rhizobia isolated from Phaseolus vulgaris in China.</title>
        <authorList>
            <person name="Tong W."/>
        </authorList>
    </citation>
    <scope>NUCLEOTIDE SEQUENCE [LARGE SCALE GENOMIC DNA]</scope>
    <source>
        <strain evidence="3 4">FH14</strain>
    </source>
</reference>
<keyword evidence="4" id="KW-1185">Reference proteome</keyword>
<proteinExistence type="predicted"/>
<name>A0A2A6KDP9_9HYPH</name>
<reference evidence="2" key="2">
    <citation type="submission" date="2023-04" db="EMBL/GenBank/DDBJ databases">
        <title>Genomic characterization of faba bean (Vicia faba) microsymbionts in Mexican soils.</title>
        <authorList>
            <person name="Rivera Orduna F.N."/>
            <person name="Guevara-Luna J."/>
            <person name="Yan J."/>
            <person name="Arroyo-Herrera I."/>
            <person name="Li Y."/>
            <person name="Vasquez-Murrieta M.S."/>
            <person name="Wang E.T."/>
        </authorList>
    </citation>
    <scope>NUCLEOTIDE SEQUENCE</scope>
    <source>
        <strain evidence="2">CH26</strain>
    </source>
</reference>
<dbReference type="EMBL" id="NWSY01000010">
    <property type="protein sequence ID" value="PDT22894.1"/>
    <property type="molecule type" value="Genomic_DNA"/>
</dbReference>
<evidence type="ECO:0000313" key="2">
    <source>
        <dbReference type="EMBL" id="MDR9773350.1"/>
    </source>
</evidence>
<dbReference type="RefSeq" id="WP_003572700.1">
    <property type="nucleotide sequence ID" value="NZ_CP054028.1"/>
</dbReference>
<protein>
    <submittedName>
        <fullName evidence="2">Uncharacterized protein</fullName>
    </submittedName>
</protein>
<organism evidence="2 5">
    <name type="scientific">Rhizobium hidalgonense</name>
    <dbReference type="NCBI Taxonomy" id="1538159"/>
    <lineage>
        <taxon>Bacteria</taxon>
        <taxon>Pseudomonadati</taxon>
        <taxon>Pseudomonadota</taxon>
        <taxon>Alphaproteobacteria</taxon>
        <taxon>Hyphomicrobiales</taxon>
        <taxon>Rhizobiaceae</taxon>
        <taxon>Rhizobium/Agrobacterium group</taxon>
        <taxon>Rhizobium</taxon>
    </lineage>
</organism>
<feature type="region of interest" description="Disordered" evidence="1">
    <location>
        <begin position="57"/>
        <end position="87"/>
    </location>
</feature>
<accession>A0A2A6KDP9</accession>
<dbReference type="EMBL" id="JAVLSF010000005">
    <property type="protein sequence ID" value="MDR9773350.1"/>
    <property type="molecule type" value="Genomic_DNA"/>
</dbReference>
<dbReference type="Proteomes" id="UP001268610">
    <property type="component" value="Unassembled WGS sequence"/>
</dbReference>
<dbReference type="AlphaFoldDB" id="A0A2A6KDP9"/>
<evidence type="ECO:0000256" key="1">
    <source>
        <dbReference type="SAM" id="MobiDB-lite"/>
    </source>
</evidence>
<sequence>MTFPAPKTEAPVQRFEEATDAARAALESLIAAANEAGWATGEITAAILKAAQFLSDANKKDPDPADDPVISDVSARQEQIGHGELYD</sequence>
<gene>
    <name evidence="3" type="ORF">CO674_15145</name>
    <name evidence="2" type="ORF">RJJ65_11870</name>
</gene>
<evidence type="ECO:0000313" key="5">
    <source>
        <dbReference type="Proteomes" id="UP001268610"/>
    </source>
</evidence>
<dbReference type="Proteomes" id="UP000219914">
    <property type="component" value="Unassembled WGS sequence"/>
</dbReference>
<comment type="caution">
    <text evidence="2">The sequence shown here is derived from an EMBL/GenBank/DDBJ whole genome shotgun (WGS) entry which is preliminary data.</text>
</comment>
<evidence type="ECO:0000313" key="4">
    <source>
        <dbReference type="Proteomes" id="UP000219914"/>
    </source>
</evidence>
<evidence type="ECO:0000313" key="3">
    <source>
        <dbReference type="EMBL" id="PDT22894.1"/>
    </source>
</evidence>